<feature type="domain" description="Peptide N-acetyl-beta-D-glucosaminyl asparaginase amidase A N-terminal" evidence="1">
    <location>
        <begin position="17"/>
        <end position="250"/>
    </location>
</feature>
<evidence type="ECO:0000313" key="2">
    <source>
        <dbReference type="EMBL" id="KAK7054899.1"/>
    </source>
</evidence>
<dbReference type="PANTHER" id="PTHR31104">
    <property type="entry name" value="PEPTIDE-N4-(N-ACETYL-BETA-GLUCOSAMINYL)ASPARAGINE AMIDASE A PROTEIN"/>
    <property type="match status" value="1"/>
</dbReference>
<dbReference type="AlphaFoldDB" id="A0AAW0DTC2"/>
<evidence type="ECO:0000259" key="1">
    <source>
        <dbReference type="Pfam" id="PF12222"/>
    </source>
</evidence>
<accession>A0AAW0DTC2</accession>
<dbReference type="InterPro" id="IPR056948">
    <property type="entry name" value="PNGaseA_N"/>
</dbReference>
<proteinExistence type="predicted"/>
<dbReference type="InterPro" id="IPR021102">
    <property type="entry name" value="PNGase_A"/>
</dbReference>
<protein>
    <recommendedName>
        <fullName evidence="1">Peptide N-acetyl-beta-D-glucosaminyl asparaginase amidase A N-terminal domain-containing protein</fullName>
    </recommendedName>
</protein>
<name>A0AAW0DTC2_9AGAR</name>
<evidence type="ECO:0000313" key="3">
    <source>
        <dbReference type="Proteomes" id="UP001383192"/>
    </source>
</evidence>
<sequence>MLKVGSNSREKVTLADLLNQTVWRTSTPEPTRGDGIIWTYVKDVSKYIPLFAEPGTFIFQLDNLIQEGLDGIYSTVVHATYYASSPAAPPAKKSNLILPISTLANDTGNDASVPPAFSFMLNSSLPEMGKEEFWYNNAANEFFSDLPDGTTFPQGPFREVRLLIDGQLAGSAFPYITVFTGGFAPPLWRPISAYGALDLPTYFLDVTPFVPLLADGNPHNFSLDVVSAEDDHVINQNWFVSGLLQVITDEVS</sequence>
<dbReference type="Proteomes" id="UP001383192">
    <property type="component" value="Unassembled WGS sequence"/>
</dbReference>
<dbReference type="Pfam" id="PF12222">
    <property type="entry name" value="PNGaseA"/>
    <property type="match status" value="1"/>
</dbReference>
<reference evidence="2 3" key="1">
    <citation type="submission" date="2024-01" db="EMBL/GenBank/DDBJ databases">
        <title>A draft genome for a cacao thread blight-causing isolate of Paramarasmius palmivorus.</title>
        <authorList>
            <person name="Baruah I.K."/>
            <person name="Bukari Y."/>
            <person name="Amoako-Attah I."/>
            <person name="Meinhardt L.W."/>
            <person name="Bailey B.A."/>
            <person name="Cohen S.P."/>
        </authorList>
    </citation>
    <scope>NUCLEOTIDE SEQUENCE [LARGE SCALE GENOMIC DNA]</scope>
    <source>
        <strain evidence="2 3">GH-12</strain>
    </source>
</reference>
<organism evidence="2 3">
    <name type="scientific">Paramarasmius palmivorus</name>
    <dbReference type="NCBI Taxonomy" id="297713"/>
    <lineage>
        <taxon>Eukaryota</taxon>
        <taxon>Fungi</taxon>
        <taxon>Dikarya</taxon>
        <taxon>Basidiomycota</taxon>
        <taxon>Agaricomycotina</taxon>
        <taxon>Agaricomycetes</taxon>
        <taxon>Agaricomycetidae</taxon>
        <taxon>Agaricales</taxon>
        <taxon>Marasmiineae</taxon>
        <taxon>Marasmiaceae</taxon>
        <taxon>Paramarasmius</taxon>
    </lineage>
</organism>
<gene>
    <name evidence="2" type="ORF">VNI00_003362</name>
</gene>
<comment type="caution">
    <text evidence="2">The sequence shown here is derived from an EMBL/GenBank/DDBJ whole genome shotgun (WGS) entry which is preliminary data.</text>
</comment>
<keyword evidence="3" id="KW-1185">Reference proteome</keyword>
<dbReference type="EMBL" id="JAYKXP010000008">
    <property type="protein sequence ID" value="KAK7054899.1"/>
    <property type="molecule type" value="Genomic_DNA"/>
</dbReference>